<dbReference type="CDD" id="cd06324">
    <property type="entry name" value="PBP1_ABC_sugar_binding-like"/>
    <property type="match status" value="1"/>
</dbReference>
<dbReference type="InterPro" id="IPR028082">
    <property type="entry name" value="Peripla_BP_I"/>
</dbReference>
<reference evidence="5 6" key="1">
    <citation type="journal article" date="2014" name="Genome Announc.">
        <title>Draft Genome Sequence of the Agar-Degrading Bacterium Catenovulum sp. Strain DS-2, Isolated from Intestines of Haliotis diversicolor.</title>
        <authorList>
            <person name="Shan D."/>
            <person name="Li X."/>
            <person name="Gu Z."/>
            <person name="Wei G."/>
            <person name="Gao Z."/>
            <person name="Shao Z."/>
        </authorList>
    </citation>
    <scope>NUCLEOTIDE SEQUENCE [LARGE SCALE GENOMIC DNA]</scope>
    <source>
        <strain evidence="5 6">DS-2</strain>
    </source>
</reference>
<dbReference type="PANTHER" id="PTHR46847">
    <property type="entry name" value="D-ALLOSE-BINDING PERIPLASMIC PROTEIN-RELATED"/>
    <property type="match status" value="1"/>
</dbReference>
<keyword evidence="6" id="KW-1185">Reference proteome</keyword>
<proteinExistence type="inferred from homology"/>
<evidence type="ECO:0000313" key="6">
    <source>
        <dbReference type="Proteomes" id="UP000019276"/>
    </source>
</evidence>
<dbReference type="Pfam" id="PF13407">
    <property type="entry name" value="Peripla_BP_4"/>
    <property type="match status" value="1"/>
</dbReference>
<gene>
    <name evidence="5" type="ORF">DS2_03460</name>
</gene>
<dbReference type="GO" id="GO:0030246">
    <property type="term" value="F:carbohydrate binding"/>
    <property type="evidence" value="ECO:0007669"/>
    <property type="project" value="UniProtKB-ARBA"/>
</dbReference>
<dbReference type="eggNOG" id="COG1879">
    <property type="taxonomic scope" value="Bacteria"/>
</dbReference>
<dbReference type="GO" id="GO:0055085">
    <property type="term" value="P:transmembrane transport"/>
    <property type="evidence" value="ECO:0007669"/>
    <property type="project" value="UniProtKB-ARBA"/>
</dbReference>
<evidence type="ECO:0000256" key="2">
    <source>
        <dbReference type="ARBA" id="ARBA00007639"/>
    </source>
</evidence>
<dbReference type="Proteomes" id="UP000019276">
    <property type="component" value="Unassembled WGS sequence"/>
</dbReference>
<dbReference type="SUPFAM" id="SSF53822">
    <property type="entry name" value="Periplasmic binding protein-like I"/>
    <property type="match status" value="1"/>
</dbReference>
<dbReference type="PANTHER" id="PTHR46847:SF2">
    <property type="entry name" value="ABC TRANSPORTER SUGAR-BINDING PROTEIN"/>
    <property type="match status" value="1"/>
</dbReference>
<comment type="caution">
    <text evidence="5">The sequence shown here is derived from an EMBL/GenBank/DDBJ whole genome shotgun (WGS) entry which is preliminary data.</text>
</comment>
<dbReference type="AlphaFoldDB" id="W7QF62"/>
<keyword evidence="3" id="KW-0732">Signal</keyword>
<dbReference type="Gene3D" id="3.40.50.2300">
    <property type="match status" value="2"/>
</dbReference>
<evidence type="ECO:0000256" key="3">
    <source>
        <dbReference type="ARBA" id="ARBA00022729"/>
    </source>
</evidence>
<protein>
    <submittedName>
        <fullName evidence="5">Sugar ABC transporter periplasmic protein</fullName>
    </submittedName>
</protein>
<evidence type="ECO:0000259" key="4">
    <source>
        <dbReference type="Pfam" id="PF13407"/>
    </source>
</evidence>
<dbReference type="GO" id="GO:0030313">
    <property type="term" value="C:cell envelope"/>
    <property type="evidence" value="ECO:0007669"/>
    <property type="project" value="UniProtKB-SubCell"/>
</dbReference>
<dbReference type="InterPro" id="IPR025997">
    <property type="entry name" value="SBP_2_dom"/>
</dbReference>
<organism evidence="5 6">
    <name type="scientific">Catenovulum agarivorans DS-2</name>
    <dbReference type="NCBI Taxonomy" id="1328313"/>
    <lineage>
        <taxon>Bacteria</taxon>
        <taxon>Pseudomonadati</taxon>
        <taxon>Pseudomonadota</taxon>
        <taxon>Gammaproteobacteria</taxon>
        <taxon>Alteromonadales</taxon>
        <taxon>Alteromonadaceae</taxon>
        <taxon>Catenovulum</taxon>
    </lineage>
</organism>
<evidence type="ECO:0000256" key="1">
    <source>
        <dbReference type="ARBA" id="ARBA00004196"/>
    </source>
</evidence>
<dbReference type="STRING" id="1328313.DS2_03460"/>
<name>W7QF62_9ALTE</name>
<dbReference type="EMBL" id="ARZY01000004">
    <property type="protein sequence ID" value="EWH11534.1"/>
    <property type="molecule type" value="Genomic_DNA"/>
</dbReference>
<feature type="domain" description="Periplasmic binding protein" evidence="4">
    <location>
        <begin position="18"/>
        <end position="289"/>
    </location>
</feature>
<comment type="subcellular location">
    <subcellularLocation>
        <location evidence="1">Cell envelope</location>
    </subcellularLocation>
</comment>
<comment type="similarity">
    <text evidence="2">Belongs to the bacterial solute-binding protein 2 family.</text>
</comment>
<sequence>MAWFVPLDLSNEKIIFGDGNEFWKHTHQFTAKAAKDLGIELVMVDFNRNRFNYVERARDVASGKYGKIDAVIFYNYLNKGSIVLDIFERAAIPSISIITNFIDQNTGINQAAVGRPRALFKHWIAEFETNDLKAGRDLMHDLVERYQSENPVDDQLIKVIAIAGERTHSASVLRKKGLYQALDDLPNVKLVQLIEGSWSRLRAQEVLPKLLRRHGEIQIVWCANDELAMGAIAGLSDAKLDRANIMVGGVDWNSEALQAIERNRLKVSYGGHFLQGAYALTLLYDYLNGLDFAADAGVSFRLDLEKVDRSSLHLYKHNNEYFSLQQVNFLKMSRYYQKVQLNDTTEYSFNYLDYLVTNASQH</sequence>
<evidence type="ECO:0000313" key="5">
    <source>
        <dbReference type="EMBL" id="EWH11534.1"/>
    </source>
</evidence>
<accession>W7QF62</accession>